<dbReference type="InterPro" id="IPR032710">
    <property type="entry name" value="NTF2-like_dom_sf"/>
</dbReference>
<feature type="domain" description="SnoaL-like" evidence="1">
    <location>
        <begin position="9"/>
        <end position="129"/>
    </location>
</feature>
<protein>
    <recommendedName>
        <fullName evidence="1">SnoaL-like domain-containing protein</fullName>
    </recommendedName>
</protein>
<gene>
    <name evidence="2" type="ORF">Pma05_81960</name>
</gene>
<dbReference type="Pfam" id="PF13577">
    <property type="entry name" value="SnoaL_4"/>
    <property type="match status" value="1"/>
</dbReference>
<organism evidence="2 3">
    <name type="scientific">Plantactinospora mayteni</name>
    <dbReference type="NCBI Taxonomy" id="566021"/>
    <lineage>
        <taxon>Bacteria</taxon>
        <taxon>Bacillati</taxon>
        <taxon>Actinomycetota</taxon>
        <taxon>Actinomycetes</taxon>
        <taxon>Micromonosporales</taxon>
        <taxon>Micromonosporaceae</taxon>
        <taxon>Plantactinospora</taxon>
    </lineage>
</organism>
<sequence>MVQPIEKMAIAEVVTRLFHALDAHDWETIGALATDSVDLDYPSKQGGPELVSANDFVSGLQSFLPGFDATQHLLGPIVVELGEEIEGTARFDARVTHLITEAADAPIWVIGCHYTLGLERRDGGWKLCSSRVRVLYEEGNRDLEAAARQRAQPSSL</sequence>
<name>A0ABQ4F3Y8_9ACTN</name>
<comment type="caution">
    <text evidence="2">The sequence shown here is derived from an EMBL/GenBank/DDBJ whole genome shotgun (WGS) entry which is preliminary data.</text>
</comment>
<accession>A0ABQ4F3Y8</accession>
<dbReference type="EMBL" id="BONX01000077">
    <property type="protein sequence ID" value="GIH01624.1"/>
    <property type="molecule type" value="Genomic_DNA"/>
</dbReference>
<dbReference type="CDD" id="cd00531">
    <property type="entry name" value="NTF2_like"/>
    <property type="match status" value="1"/>
</dbReference>
<dbReference type="Proteomes" id="UP000621500">
    <property type="component" value="Unassembled WGS sequence"/>
</dbReference>
<dbReference type="InterPro" id="IPR037401">
    <property type="entry name" value="SnoaL-like"/>
</dbReference>
<dbReference type="Gene3D" id="3.10.450.50">
    <property type="match status" value="1"/>
</dbReference>
<proteinExistence type="predicted"/>
<dbReference type="SUPFAM" id="SSF54427">
    <property type="entry name" value="NTF2-like"/>
    <property type="match status" value="1"/>
</dbReference>
<evidence type="ECO:0000313" key="2">
    <source>
        <dbReference type="EMBL" id="GIH01624.1"/>
    </source>
</evidence>
<evidence type="ECO:0000259" key="1">
    <source>
        <dbReference type="Pfam" id="PF13577"/>
    </source>
</evidence>
<keyword evidence="3" id="KW-1185">Reference proteome</keyword>
<reference evidence="2 3" key="1">
    <citation type="submission" date="2021-01" db="EMBL/GenBank/DDBJ databases">
        <title>Whole genome shotgun sequence of Plantactinospora mayteni NBRC 109088.</title>
        <authorList>
            <person name="Komaki H."/>
            <person name="Tamura T."/>
        </authorList>
    </citation>
    <scope>NUCLEOTIDE SEQUENCE [LARGE SCALE GENOMIC DNA]</scope>
    <source>
        <strain evidence="2 3">NBRC 109088</strain>
    </source>
</reference>
<evidence type="ECO:0000313" key="3">
    <source>
        <dbReference type="Proteomes" id="UP000621500"/>
    </source>
</evidence>